<dbReference type="PANTHER" id="PTHR42685">
    <property type="entry name" value="GERANYLGERANYL DIPHOSPHATE REDUCTASE"/>
    <property type="match status" value="1"/>
</dbReference>
<dbReference type="InterPro" id="IPR036188">
    <property type="entry name" value="FAD/NAD-bd_sf"/>
</dbReference>
<organism evidence="2">
    <name type="scientific">Ignisphaera aggregans</name>
    <dbReference type="NCBI Taxonomy" id="334771"/>
    <lineage>
        <taxon>Archaea</taxon>
        <taxon>Thermoproteota</taxon>
        <taxon>Thermoprotei</taxon>
        <taxon>Desulfurococcales</taxon>
        <taxon>Desulfurococcaceae</taxon>
        <taxon>Ignisphaera</taxon>
    </lineage>
</organism>
<dbReference type="Gene3D" id="3.50.50.60">
    <property type="entry name" value="FAD/NAD(P)-binding domain"/>
    <property type="match status" value="1"/>
</dbReference>
<dbReference type="Pfam" id="PF01266">
    <property type="entry name" value="DAO"/>
    <property type="match status" value="1"/>
</dbReference>
<sequence>MEIAVIGGGIAGLLTAYHLTRLGATVTLFEKSRGEPRRHCTGIVSRETLHEIPLAKKFIVGEYSSIKLFFANTSTSIEVTSSSSFAYRIDRVEHEIALQSHLKYLGVEMKALHNVLDASRENGGWSLAIERDGSILRKSFKKVVIADGHPGKISRKVGCSAVAIPLSAVQRDYTVTSLSITNSLYVYVDPKLLGYGFAWLAPFNENIATIGFATSYSATRIVYERILKFFSKTLNLSIGSPLGNYYGGVVLMGYPKKFVSEDYDVICIGDSVSMVKSVSGGGLYGISKYSHTLSRALIKESMSTNIESLANELKKQFYIKQIAWSKLSMNVIRRLLEIAAAAEREIKISLIDERHFDAHEKILLDVIYSVILGMRP</sequence>
<comment type="caution">
    <text evidence="2">The sequence shown here is derived from an EMBL/GenBank/DDBJ whole genome shotgun (WGS) entry which is preliminary data.</text>
</comment>
<dbReference type="InterPro" id="IPR050407">
    <property type="entry name" value="Geranylgeranyl_reductase"/>
</dbReference>
<dbReference type="Gene3D" id="3.30.9.10">
    <property type="entry name" value="D-Amino Acid Oxidase, subunit A, domain 2"/>
    <property type="match status" value="1"/>
</dbReference>
<dbReference type="InterPro" id="IPR006076">
    <property type="entry name" value="FAD-dep_OxRdtase"/>
</dbReference>
<protein>
    <submittedName>
        <fullName evidence="2">NAD(P)/FAD-dependent oxidoreductase</fullName>
    </submittedName>
</protein>
<gene>
    <name evidence="2" type="ORF">ENV14_06070</name>
</gene>
<reference evidence="2" key="1">
    <citation type="journal article" date="2020" name="mSystems">
        <title>Genome- and Community-Level Interaction Insights into Carbon Utilization and Element Cycling Functions of Hydrothermarchaeota in Hydrothermal Sediment.</title>
        <authorList>
            <person name="Zhou Z."/>
            <person name="Liu Y."/>
            <person name="Xu W."/>
            <person name="Pan J."/>
            <person name="Luo Z.H."/>
            <person name="Li M."/>
        </authorList>
    </citation>
    <scope>NUCLEOTIDE SEQUENCE [LARGE SCALE GENOMIC DNA]</scope>
    <source>
        <strain evidence="2">SpSt-732</strain>
    </source>
</reference>
<feature type="domain" description="FAD dependent oxidoreductase" evidence="1">
    <location>
        <begin position="3"/>
        <end position="41"/>
    </location>
</feature>
<dbReference type="PANTHER" id="PTHR42685:SF21">
    <property type="entry name" value="DEHYDROGENASE (FLAVOPROTEIN)-LIKE PROTEIN"/>
    <property type="match status" value="1"/>
</dbReference>
<dbReference type="EMBL" id="DTFF01000049">
    <property type="protein sequence ID" value="HGI87934.1"/>
    <property type="molecule type" value="Genomic_DNA"/>
</dbReference>
<proteinExistence type="predicted"/>
<dbReference type="SUPFAM" id="SSF51905">
    <property type="entry name" value="FAD/NAD(P)-binding domain"/>
    <property type="match status" value="1"/>
</dbReference>
<name>A0A7C4BCH4_9CREN</name>
<dbReference type="AlphaFoldDB" id="A0A7C4BCH4"/>
<accession>A0A7C4BCH4</accession>
<evidence type="ECO:0000259" key="1">
    <source>
        <dbReference type="Pfam" id="PF01266"/>
    </source>
</evidence>
<evidence type="ECO:0000313" key="2">
    <source>
        <dbReference type="EMBL" id="HGI87934.1"/>
    </source>
</evidence>